<gene>
    <name evidence="2" type="ORF">MC7420_425</name>
</gene>
<evidence type="ECO:0000256" key="1">
    <source>
        <dbReference type="SAM" id="MobiDB-lite"/>
    </source>
</evidence>
<feature type="region of interest" description="Disordered" evidence="1">
    <location>
        <begin position="22"/>
        <end position="44"/>
    </location>
</feature>
<dbReference type="EMBL" id="DS989844">
    <property type="protein sequence ID" value="EDX77288.1"/>
    <property type="molecule type" value="Genomic_DNA"/>
</dbReference>
<evidence type="ECO:0000313" key="2">
    <source>
        <dbReference type="EMBL" id="EDX77288.1"/>
    </source>
</evidence>
<organism evidence="2 3">
    <name type="scientific">Coleofasciculus chthonoplastes PCC 7420</name>
    <dbReference type="NCBI Taxonomy" id="118168"/>
    <lineage>
        <taxon>Bacteria</taxon>
        <taxon>Bacillati</taxon>
        <taxon>Cyanobacteriota</taxon>
        <taxon>Cyanophyceae</taxon>
        <taxon>Coleofasciculales</taxon>
        <taxon>Coleofasciculaceae</taxon>
        <taxon>Coleofasciculus</taxon>
    </lineage>
</organism>
<name>B4VLY6_9CYAN</name>
<dbReference type="AlphaFoldDB" id="B4VLY6"/>
<dbReference type="Proteomes" id="UP000003835">
    <property type="component" value="Unassembled WGS sequence"/>
</dbReference>
<evidence type="ECO:0000313" key="3">
    <source>
        <dbReference type="Proteomes" id="UP000003835"/>
    </source>
</evidence>
<proteinExistence type="predicted"/>
<reference evidence="2 3" key="1">
    <citation type="submission" date="2008-07" db="EMBL/GenBank/DDBJ databases">
        <authorList>
            <person name="Tandeau de Marsac N."/>
            <person name="Ferriera S."/>
            <person name="Johnson J."/>
            <person name="Kravitz S."/>
            <person name="Beeson K."/>
            <person name="Sutton G."/>
            <person name="Rogers Y.-H."/>
            <person name="Friedman R."/>
            <person name="Frazier M."/>
            <person name="Venter J.C."/>
        </authorList>
    </citation>
    <scope>NUCLEOTIDE SEQUENCE [LARGE SCALE GENOMIC DNA]</scope>
    <source>
        <strain evidence="2 3">PCC 7420</strain>
    </source>
</reference>
<protein>
    <submittedName>
        <fullName evidence="2">Uncharacterized protein</fullName>
    </submittedName>
</protein>
<accession>B4VLY6</accession>
<keyword evidence="3" id="KW-1185">Reference proteome</keyword>
<dbReference type="HOGENOM" id="CLU_2648263_0_0_3"/>
<sequence length="76" mass="8053">MSEVETQQSNPLVVLLLKPLSHASPHPQPLSQAWERGAREEQEHPIPLLPCNKSEASAVLPPLVGGNEGGGEGVRG</sequence>